<proteinExistence type="predicted"/>
<evidence type="ECO:0000256" key="2">
    <source>
        <dbReference type="SAM" id="SignalP"/>
    </source>
</evidence>
<keyword evidence="2" id="KW-0732">Signal</keyword>
<accession>A0A942E1G6</accession>
<keyword evidence="4" id="KW-1185">Reference proteome</keyword>
<reference evidence="3" key="1">
    <citation type="submission" date="2021-04" db="EMBL/GenBank/DDBJ databases">
        <title>Pseudaminobacter soli sp. nov., isolated from paddy soil contaminated by heavy metals.</title>
        <authorList>
            <person name="Zhang K."/>
        </authorList>
    </citation>
    <scope>NUCLEOTIDE SEQUENCE</scope>
    <source>
        <strain evidence="3">19-2017</strain>
    </source>
</reference>
<organism evidence="3 4">
    <name type="scientific">Pseudaminobacter soli</name>
    <name type="common">ex Zhang et al. 2022</name>
    <dbReference type="NCBI Taxonomy" id="2831468"/>
    <lineage>
        <taxon>Bacteria</taxon>
        <taxon>Pseudomonadati</taxon>
        <taxon>Pseudomonadota</taxon>
        <taxon>Alphaproteobacteria</taxon>
        <taxon>Hyphomicrobiales</taxon>
        <taxon>Phyllobacteriaceae</taxon>
        <taxon>Pseudaminobacter</taxon>
    </lineage>
</organism>
<evidence type="ECO:0000256" key="1">
    <source>
        <dbReference type="SAM" id="MobiDB-lite"/>
    </source>
</evidence>
<feature type="region of interest" description="Disordered" evidence="1">
    <location>
        <begin position="70"/>
        <end position="107"/>
    </location>
</feature>
<feature type="compositionally biased region" description="Polar residues" evidence="1">
    <location>
        <begin position="77"/>
        <end position="94"/>
    </location>
</feature>
<evidence type="ECO:0000313" key="4">
    <source>
        <dbReference type="Proteomes" id="UP000680348"/>
    </source>
</evidence>
<feature type="signal peptide" evidence="2">
    <location>
        <begin position="1"/>
        <end position="28"/>
    </location>
</feature>
<dbReference type="Proteomes" id="UP000680348">
    <property type="component" value="Unassembled WGS sequence"/>
</dbReference>
<dbReference type="RefSeq" id="WP_188254774.1">
    <property type="nucleotide sequence ID" value="NZ_JABVCF010000005.1"/>
</dbReference>
<comment type="caution">
    <text evidence="3">The sequence shown here is derived from an EMBL/GenBank/DDBJ whole genome shotgun (WGS) entry which is preliminary data.</text>
</comment>
<feature type="chain" id="PRO_5037994760" evidence="2">
    <location>
        <begin position="29"/>
        <end position="224"/>
    </location>
</feature>
<dbReference type="EMBL" id="JAGWCR010000005">
    <property type="protein sequence ID" value="MBS3649210.1"/>
    <property type="molecule type" value="Genomic_DNA"/>
</dbReference>
<gene>
    <name evidence="3" type="ORF">KEU06_11380</name>
</gene>
<feature type="region of interest" description="Disordered" evidence="1">
    <location>
        <begin position="148"/>
        <end position="186"/>
    </location>
</feature>
<evidence type="ECO:0000313" key="3">
    <source>
        <dbReference type="EMBL" id="MBS3649210.1"/>
    </source>
</evidence>
<sequence>MKISMLTAASAVAILGAVLVAAPVPSLAADTAAQAATKACSKEYQDAKSAGKLGGKTWNQFLSECSARLKNTAAPPQKSSPKQGAAQPKTTPKNKSAAAVPPKPEHQSVQKICSNQYQAEKAAGTLKGKKWSDFLSECSAAIKNDKSDAAAIPPDPETTGSITKAAPATKPGGRPLSPGEAAFRQRIHECSAEWQHDKAAGTLPAGQKWPQFWSACNARLKTQG</sequence>
<name>A0A942E1G6_9HYPH</name>
<dbReference type="AlphaFoldDB" id="A0A942E1G6"/>
<protein>
    <submittedName>
        <fullName evidence="3">Uncharacterized protein</fullName>
    </submittedName>
</protein>